<dbReference type="RefSeq" id="WP_203637152.1">
    <property type="nucleotide sequence ID" value="NZ_BOLS01000018.1"/>
</dbReference>
<sequence>MRKLVTAWPKMALLLGTPMAMHSHDAFALQQRLLTKARPAPLWFRGLTAHRHQTACNRNGGYGQFRAS</sequence>
<name>A0ABW4CJN9_9LACO</name>
<gene>
    <name evidence="2" type="ORF">ACFQ4P_10855</name>
</gene>
<dbReference type="Proteomes" id="UP001597196">
    <property type="component" value="Unassembled WGS sequence"/>
</dbReference>
<keyword evidence="3" id="KW-1185">Reference proteome</keyword>
<protein>
    <submittedName>
        <fullName evidence="2">Uncharacterized protein</fullName>
    </submittedName>
</protein>
<evidence type="ECO:0000256" key="1">
    <source>
        <dbReference type="SAM" id="SignalP"/>
    </source>
</evidence>
<keyword evidence="1" id="KW-0732">Signal</keyword>
<accession>A0ABW4CJN9</accession>
<proteinExistence type="predicted"/>
<comment type="caution">
    <text evidence="2">The sequence shown here is derived from an EMBL/GenBank/DDBJ whole genome shotgun (WGS) entry which is preliminary data.</text>
</comment>
<organism evidence="2 3">
    <name type="scientific">Lacticaseibacillus mingshuiensis</name>
    <dbReference type="NCBI Taxonomy" id="2799574"/>
    <lineage>
        <taxon>Bacteria</taxon>
        <taxon>Bacillati</taxon>
        <taxon>Bacillota</taxon>
        <taxon>Bacilli</taxon>
        <taxon>Lactobacillales</taxon>
        <taxon>Lactobacillaceae</taxon>
        <taxon>Lacticaseibacillus</taxon>
    </lineage>
</organism>
<evidence type="ECO:0000313" key="3">
    <source>
        <dbReference type="Proteomes" id="UP001597196"/>
    </source>
</evidence>
<reference evidence="3" key="1">
    <citation type="journal article" date="2019" name="Int. J. Syst. Evol. Microbiol.">
        <title>The Global Catalogue of Microorganisms (GCM) 10K type strain sequencing project: providing services to taxonomists for standard genome sequencing and annotation.</title>
        <authorList>
            <consortium name="The Broad Institute Genomics Platform"/>
            <consortium name="The Broad Institute Genome Sequencing Center for Infectious Disease"/>
            <person name="Wu L."/>
            <person name="Ma J."/>
        </authorList>
    </citation>
    <scope>NUCLEOTIDE SEQUENCE [LARGE SCALE GENOMIC DNA]</scope>
    <source>
        <strain evidence="3">CCM 8980</strain>
    </source>
</reference>
<dbReference type="EMBL" id="JBHTOC010000016">
    <property type="protein sequence ID" value="MFD1430738.1"/>
    <property type="molecule type" value="Genomic_DNA"/>
</dbReference>
<feature type="chain" id="PRO_5047030282" evidence="1">
    <location>
        <begin position="29"/>
        <end position="68"/>
    </location>
</feature>
<feature type="signal peptide" evidence="1">
    <location>
        <begin position="1"/>
        <end position="28"/>
    </location>
</feature>
<evidence type="ECO:0000313" key="2">
    <source>
        <dbReference type="EMBL" id="MFD1430738.1"/>
    </source>
</evidence>